<sequence>MKQLFTFLILILFFTNIYSQDCNIGNEALTADYSAGNQTADFLLGAKYTLAEAGTLNSINLIGNDTGGNVKMAVYDDNGGAPDNLIASTGVVTVGSGVVSLPVA</sequence>
<feature type="non-terminal residue" evidence="2">
    <location>
        <position position="104"/>
    </location>
</feature>
<dbReference type="EMBL" id="JAUOEL010000012">
    <property type="protein sequence ID" value="MDO5977133.1"/>
    <property type="molecule type" value="Genomic_DNA"/>
</dbReference>
<reference evidence="2" key="1">
    <citation type="submission" date="2023-07" db="EMBL/GenBank/DDBJ databases">
        <title>Two novel species in the genus Flavivirga.</title>
        <authorList>
            <person name="Kwon K."/>
        </authorList>
    </citation>
    <scope>NUCLEOTIDE SEQUENCE</scope>
    <source>
        <strain evidence="2">KACC 14158</strain>
    </source>
</reference>
<feature type="chain" id="PRO_5045762412" evidence="1">
    <location>
        <begin position="20"/>
        <end position="104"/>
    </location>
</feature>
<keyword evidence="1" id="KW-0732">Signal</keyword>
<evidence type="ECO:0000256" key="1">
    <source>
        <dbReference type="SAM" id="SignalP"/>
    </source>
</evidence>
<protein>
    <submittedName>
        <fullName evidence="2">Uncharacterized protein</fullName>
    </submittedName>
</protein>
<gene>
    <name evidence="2" type="ORF">Q4Q40_23295</name>
</gene>
<accession>A0ABT8WVB2</accession>
<evidence type="ECO:0000313" key="3">
    <source>
        <dbReference type="Proteomes" id="UP001176806"/>
    </source>
</evidence>
<dbReference type="Proteomes" id="UP001176806">
    <property type="component" value="Unassembled WGS sequence"/>
</dbReference>
<name>A0ABT8WVB2_9FLAO</name>
<evidence type="ECO:0000313" key="2">
    <source>
        <dbReference type="EMBL" id="MDO5977133.1"/>
    </source>
</evidence>
<feature type="signal peptide" evidence="1">
    <location>
        <begin position="1"/>
        <end position="19"/>
    </location>
</feature>
<dbReference type="RefSeq" id="WP_303304464.1">
    <property type="nucleotide sequence ID" value="NZ_JAUOEL010000012.1"/>
</dbReference>
<comment type="caution">
    <text evidence="2">The sequence shown here is derived from an EMBL/GenBank/DDBJ whole genome shotgun (WGS) entry which is preliminary data.</text>
</comment>
<organism evidence="2 3">
    <name type="scientific">Flavivirga jejuensis</name>
    <dbReference type="NCBI Taxonomy" id="870487"/>
    <lineage>
        <taxon>Bacteria</taxon>
        <taxon>Pseudomonadati</taxon>
        <taxon>Bacteroidota</taxon>
        <taxon>Flavobacteriia</taxon>
        <taxon>Flavobacteriales</taxon>
        <taxon>Flavobacteriaceae</taxon>
        <taxon>Flavivirga</taxon>
    </lineage>
</organism>
<keyword evidence="3" id="KW-1185">Reference proteome</keyword>
<proteinExistence type="predicted"/>